<proteinExistence type="predicted"/>
<dbReference type="AlphaFoldDB" id="A0A811UZB0"/>
<accession>A0A811UZB0</accession>
<name>A0A811UZB0_CERCA</name>
<evidence type="ECO:0000313" key="2">
    <source>
        <dbReference type="Proteomes" id="UP000606786"/>
    </source>
</evidence>
<gene>
    <name evidence="1" type="ORF">CCAP1982_LOCUS12394</name>
</gene>
<protein>
    <submittedName>
        <fullName evidence="1">(Mediterranean fruit fly) hypothetical protein</fullName>
    </submittedName>
</protein>
<keyword evidence="2" id="KW-1185">Reference proteome</keyword>
<dbReference type="EMBL" id="CAJHJT010000034">
    <property type="protein sequence ID" value="CAD7003971.1"/>
    <property type="molecule type" value="Genomic_DNA"/>
</dbReference>
<organism evidence="1 2">
    <name type="scientific">Ceratitis capitata</name>
    <name type="common">Mediterranean fruit fly</name>
    <name type="synonym">Tephritis capitata</name>
    <dbReference type="NCBI Taxonomy" id="7213"/>
    <lineage>
        <taxon>Eukaryota</taxon>
        <taxon>Metazoa</taxon>
        <taxon>Ecdysozoa</taxon>
        <taxon>Arthropoda</taxon>
        <taxon>Hexapoda</taxon>
        <taxon>Insecta</taxon>
        <taxon>Pterygota</taxon>
        <taxon>Neoptera</taxon>
        <taxon>Endopterygota</taxon>
        <taxon>Diptera</taxon>
        <taxon>Brachycera</taxon>
        <taxon>Muscomorpha</taxon>
        <taxon>Tephritoidea</taxon>
        <taxon>Tephritidae</taxon>
        <taxon>Ceratitis</taxon>
        <taxon>Ceratitis</taxon>
    </lineage>
</organism>
<comment type="caution">
    <text evidence="1">The sequence shown here is derived from an EMBL/GenBank/DDBJ whole genome shotgun (WGS) entry which is preliminary data.</text>
</comment>
<evidence type="ECO:0000313" key="1">
    <source>
        <dbReference type="EMBL" id="CAD7003971.1"/>
    </source>
</evidence>
<sequence>MFAERMFNSLSPTNADHVVQFKALESAQIIHECNKQTCNAPRSMRLPTNAVQSATTTAHNICTTRTNGIYLSSDRSLDVWQEQFYVFVYAHRSGEAARPSKTAQISPGSQQVNSPNMYIQAQYVYAIVVLITNTHKHRDTQKHLQTKLQ</sequence>
<reference evidence="1" key="1">
    <citation type="submission" date="2020-11" db="EMBL/GenBank/DDBJ databases">
        <authorList>
            <person name="Whitehead M."/>
        </authorList>
    </citation>
    <scope>NUCLEOTIDE SEQUENCE</scope>
    <source>
        <strain evidence="1">EGII</strain>
    </source>
</reference>
<dbReference type="Proteomes" id="UP000606786">
    <property type="component" value="Unassembled WGS sequence"/>
</dbReference>